<name>A0ABY9X0F6_9BACT</name>
<evidence type="ECO:0000313" key="1">
    <source>
        <dbReference type="EMBL" id="WNG48859.1"/>
    </source>
</evidence>
<dbReference type="Proteomes" id="UP001611383">
    <property type="component" value="Chromosome"/>
</dbReference>
<gene>
    <name evidence="1" type="ORF">F0U60_35665</name>
</gene>
<keyword evidence="2" id="KW-1185">Reference proteome</keyword>
<protein>
    <submittedName>
        <fullName evidence="1">DUF932 domain-containing protein</fullName>
    </submittedName>
</protein>
<dbReference type="InterPro" id="IPR026325">
    <property type="entry name" value="DUF932"/>
</dbReference>
<dbReference type="Pfam" id="PF06067">
    <property type="entry name" value="DUF932"/>
    <property type="match status" value="1"/>
</dbReference>
<dbReference type="NCBIfam" id="TIGR03299">
    <property type="entry name" value="LGT_TIGR03299"/>
    <property type="match status" value="1"/>
</dbReference>
<sequence length="325" mass="35997">MPHDIKEMAYVGQEPWHGLGTPLPANADYESIVEAAGFYTAVERPVFSPPMVEAIPDRKALFREDSGEYLSTVSKGYEVVQFAEVARTLVEAAGGVRCIFHTAGTLGRHGERGWLLGELPEPMRVRGDKSIIKRYVLGYTGHDGTTAITLKNVATRVVCQNTIGVALGERDGAEWHILHTTSAKVRLDQAARAFRRMVQGYERFAALSDHLAMTRFSEHQLRNVIDVVMPLPQDEAEHPRLMKGRNKVIELFHAGRGLEGSIRGTAWGALQAVSEWTDHHRNTRSVKGKPVEAMRLESIWMGKAASLKRQALAAIADTARIRLAT</sequence>
<dbReference type="EMBL" id="CP043494">
    <property type="protein sequence ID" value="WNG48859.1"/>
    <property type="molecule type" value="Genomic_DNA"/>
</dbReference>
<reference evidence="1 2" key="1">
    <citation type="submission" date="2019-08" db="EMBL/GenBank/DDBJ databases">
        <title>Archangium and Cystobacter genomes.</title>
        <authorList>
            <person name="Chen I.-C.K."/>
            <person name="Wielgoss S."/>
        </authorList>
    </citation>
    <scope>NUCLEOTIDE SEQUENCE [LARGE SCALE GENOMIC DNA]</scope>
    <source>
        <strain evidence="1 2">Cbm 6</strain>
    </source>
</reference>
<accession>A0ABY9X0F6</accession>
<proteinExistence type="predicted"/>
<dbReference type="InterPro" id="IPR017686">
    <property type="entry name" value="Phg/plasmid-like_prot"/>
</dbReference>
<dbReference type="RefSeq" id="WP_395806523.1">
    <property type="nucleotide sequence ID" value="NZ_CP043494.1"/>
</dbReference>
<evidence type="ECO:0000313" key="2">
    <source>
        <dbReference type="Proteomes" id="UP001611383"/>
    </source>
</evidence>
<organism evidence="1 2">
    <name type="scientific">Archangium minus</name>
    <dbReference type="NCBI Taxonomy" id="83450"/>
    <lineage>
        <taxon>Bacteria</taxon>
        <taxon>Pseudomonadati</taxon>
        <taxon>Myxococcota</taxon>
        <taxon>Myxococcia</taxon>
        <taxon>Myxococcales</taxon>
        <taxon>Cystobacterineae</taxon>
        <taxon>Archangiaceae</taxon>
        <taxon>Archangium</taxon>
    </lineage>
</organism>